<dbReference type="AlphaFoldDB" id="A0AAE3BGM9"/>
<dbReference type="Proteomes" id="UP000768524">
    <property type="component" value="Unassembled WGS sequence"/>
</dbReference>
<gene>
    <name evidence="1" type="ORF">H4F45_20605</name>
</gene>
<name>A0AAE3BGM9_9GAMM</name>
<organism evidence="1 2">
    <name type="scientific">Pectobacterium brasiliense</name>
    <dbReference type="NCBI Taxonomy" id="180957"/>
    <lineage>
        <taxon>Bacteria</taxon>
        <taxon>Pseudomonadati</taxon>
        <taxon>Pseudomonadota</taxon>
        <taxon>Gammaproteobacteria</taxon>
        <taxon>Enterobacterales</taxon>
        <taxon>Pectobacteriaceae</taxon>
        <taxon>Pectobacterium</taxon>
    </lineage>
</organism>
<evidence type="ECO:0000313" key="2">
    <source>
        <dbReference type="Proteomes" id="UP000768524"/>
    </source>
</evidence>
<accession>A0AAE3BGM9</accession>
<protein>
    <submittedName>
        <fullName evidence="1">Uncharacterized protein</fullName>
    </submittedName>
</protein>
<reference evidence="1" key="1">
    <citation type="submission" date="2020-07" db="EMBL/GenBank/DDBJ databases">
        <title>A pangenomic view of the genus Pectobacterium provides insights into genome organization, phylogeny, and virulence.</title>
        <authorList>
            <person name="Jonkheer E."/>
            <person name="Brankovics B."/>
            <person name="Houwers I."/>
            <person name="Van Der Wolf J."/>
            <person name="Bonants P."/>
            <person name="Vreeburg R."/>
            <person name="Bollema R."/>
            <person name="De Haan J."/>
            <person name="Berke L."/>
            <person name="De Ridder D."/>
            <person name="Smit S."/>
            <person name="Van Der Lee T.A.J."/>
        </authorList>
    </citation>
    <scope>NUCLEOTIDE SEQUENCE</scope>
    <source>
        <strain evidence="1">NAK:433</strain>
    </source>
</reference>
<evidence type="ECO:0000313" key="1">
    <source>
        <dbReference type="EMBL" id="MBN3053811.1"/>
    </source>
</evidence>
<dbReference type="EMBL" id="JACGEP010000106">
    <property type="protein sequence ID" value="MBN3053811.1"/>
    <property type="molecule type" value="Genomic_DNA"/>
</dbReference>
<proteinExistence type="predicted"/>
<sequence>MNIKEIGNKICDHLILSSHQKEALEIDGLLKKIFNETNDPIEKKTVIYNLLLRCHPKWLGDYYVEGVTYQDWTNLISRFDRSLNKFKKKLKD</sequence>
<comment type="caution">
    <text evidence="1">The sequence shown here is derived from an EMBL/GenBank/DDBJ whole genome shotgun (WGS) entry which is preliminary data.</text>
</comment>